<protein>
    <recommendedName>
        <fullName evidence="9">Membrane fusion protein (MFP) family protein</fullName>
    </recommendedName>
</protein>
<evidence type="ECO:0000256" key="2">
    <source>
        <dbReference type="ARBA" id="ARBA00009477"/>
    </source>
</evidence>
<keyword evidence="5 9" id="KW-0997">Cell inner membrane</keyword>
<evidence type="ECO:0000313" key="13">
    <source>
        <dbReference type="EMBL" id="MBB4266589.1"/>
    </source>
</evidence>
<dbReference type="GO" id="GO:0015031">
    <property type="term" value="P:protein transport"/>
    <property type="evidence" value="ECO:0007669"/>
    <property type="project" value="InterPro"/>
</dbReference>
<comment type="caution">
    <text evidence="13">The sequence shown here is derived from an EMBL/GenBank/DDBJ whole genome shotgun (WGS) entry which is preliminary data.</text>
</comment>
<evidence type="ECO:0000256" key="8">
    <source>
        <dbReference type="ARBA" id="ARBA00023136"/>
    </source>
</evidence>
<evidence type="ECO:0000259" key="12">
    <source>
        <dbReference type="Pfam" id="PF26002"/>
    </source>
</evidence>
<feature type="coiled-coil region" evidence="10">
    <location>
        <begin position="165"/>
        <end position="192"/>
    </location>
</feature>
<evidence type="ECO:0000256" key="6">
    <source>
        <dbReference type="ARBA" id="ARBA00022692"/>
    </source>
</evidence>
<dbReference type="GO" id="GO:0005886">
    <property type="term" value="C:plasma membrane"/>
    <property type="evidence" value="ECO:0007669"/>
    <property type="project" value="UniProtKB-SubCell"/>
</dbReference>
<dbReference type="AlphaFoldDB" id="A0A7W6RDI8"/>
<dbReference type="InterPro" id="IPR058982">
    <property type="entry name" value="Beta-barrel_AprE"/>
</dbReference>
<evidence type="ECO:0000256" key="10">
    <source>
        <dbReference type="SAM" id="Coils"/>
    </source>
</evidence>
<dbReference type="EMBL" id="JACIGK010000015">
    <property type="protein sequence ID" value="MBB4266589.1"/>
    <property type="molecule type" value="Genomic_DNA"/>
</dbReference>
<dbReference type="PRINTS" id="PR01490">
    <property type="entry name" value="RTXTOXIND"/>
</dbReference>
<keyword evidence="10" id="KW-0175">Coiled coil</keyword>
<dbReference type="RefSeq" id="WP_184045183.1">
    <property type="nucleotide sequence ID" value="NZ_JACIGK010000015.1"/>
</dbReference>
<dbReference type="InterPro" id="IPR058781">
    <property type="entry name" value="HH_AprE-like"/>
</dbReference>
<keyword evidence="4 9" id="KW-1003">Cell membrane</keyword>
<dbReference type="Gene3D" id="2.40.30.170">
    <property type="match status" value="1"/>
</dbReference>
<gene>
    <name evidence="13" type="ORF">GGD89_002221</name>
</gene>
<feature type="domain" description="AprE-like long alpha-helical hairpin" evidence="11">
    <location>
        <begin position="107"/>
        <end position="287"/>
    </location>
</feature>
<evidence type="ECO:0000313" key="14">
    <source>
        <dbReference type="Proteomes" id="UP000554286"/>
    </source>
</evidence>
<dbReference type="Pfam" id="PF25994">
    <property type="entry name" value="HH_AprE"/>
    <property type="match status" value="1"/>
</dbReference>
<keyword evidence="14" id="KW-1185">Reference proteome</keyword>
<keyword evidence="3 9" id="KW-0813">Transport</keyword>
<evidence type="ECO:0000256" key="3">
    <source>
        <dbReference type="ARBA" id="ARBA00022448"/>
    </source>
</evidence>
<dbReference type="Pfam" id="PF26002">
    <property type="entry name" value="Beta-barrel_AprE"/>
    <property type="match status" value="1"/>
</dbReference>
<comment type="subcellular location">
    <subcellularLocation>
        <location evidence="1 9">Cell inner membrane</location>
        <topology evidence="1 9">Single-pass membrane protein</topology>
    </subcellularLocation>
</comment>
<dbReference type="PANTHER" id="PTHR30386">
    <property type="entry name" value="MEMBRANE FUSION SUBUNIT OF EMRAB-TOLC MULTIDRUG EFFLUX PUMP"/>
    <property type="match status" value="1"/>
</dbReference>
<dbReference type="PANTHER" id="PTHR30386:SF26">
    <property type="entry name" value="TRANSPORT PROTEIN COMB"/>
    <property type="match status" value="1"/>
</dbReference>
<evidence type="ECO:0000256" key="7">
    <source>
        <dbReference type="ARBA" id="ARBA00022989"/>
    </source>
</evidence>
<organism evidence="13 14">
    <name type="scientific">Roseospira visakhapatnamensis</name>
    <dbReference type="NCBI Taxonomy" id="390880"/>
    <lineage>
        <taxon>Bacteria</taxon>
        <taxon>Pseudomonadati</taxon>
        <taxon>Pseudomonadota</taxon>
        <taxon>Alphaproteobacteria</taxon>
        <taxon>Rhodospirillales</taxon>
        <taxon>Rhodospirillaceae</taxon>
        <taxon>Roseospira</taxon>
    </lineage>
</organism>
<evidence type="ECO:0000256" key="1">
    <source>
        <dbReference type="ARBA" id="ARBA00004377"/>
    </source>
</evidence>
<evidence type="ECO:0000256" key="9">
    <source>
        <dbReference type="RuleBase" id="RU365093"/>
    </source>
</evidence>
<feature type="coiled-coil region" evidence="10">
    <location>
        <begin position="231"/>
        <end position="280"/>
    </location>
</feature>
<feature type="transmembrane region" description="Helical" evidence="9">
    <location>
        <begin position="32"/>
        <end position="50"/>
    </location>
</feature>
<sequence length="441" mass="49032">MRLRARPQDLDVDQFATEDLVGDMRLRPLTQAVTLMISAILAAFLIWASVTPVDELARGSGEIVPERAVQTIDHLEGGIVHDILVKEGEVVRQGQPLIRLNSIPTLASRDQLSARRLALILQAERLAAFAANRPADFRGITDDDGLIREHEGLLQAQNEGRVQQEQVLADQITDLESQLRHSERRREFLVQALELIQKKVSIRQELVEQGLNAPLLLIEVQREQTMAMADLRELDRTIGSLRDNIAQLRSRIAELHGRIREETLDKLGAVNAELAEIREQMIAQDDRVTRLLIRAPLDGVIQELAVKTIGGVIQPGATAVRIVPLEDELFAEVQISPRDIGFVQVGQPVKVKVQAFEFSRYGRIGGTLSNISPTTFLGEDKTPYYLGRIKLSTSYVGRSSDRHLVLPGMTVQADIVTGSKTVLQYLLKPIYATVDGTLGER</sequence>
<dbReference type="InterPro" id="IPR010129">
    <property type="entry name" value="T1SS_HlyD"/>
</dbReference>
<dbReference type="NCBIfam" id="TIGR01843">
    <property type="entry name" value="type_I_hlyD"/>
    <property type="match status" value="1"/>
</dbReference>
<dbReference type="Proteomes" id="UP000554286">
    <property type="component" value="Unassembled WGS sequence"/>
</dbReference>
<keyword evidence="8 9" id="KW-0472">Membrane</keyword>
<proteinExistence type="inferred from homology"/>
<reference evidence="13 14" key="1">
    <citation type="submission" date="2020-08" db="EMBL/GenBank/DDBJ databases">
        <title>Genome sequencing of Purple Non-Sulfur Bacteria from various extreme environments.</title>
        <authorList>
            <person name="Mayer M."/>
        </authorList>
    </citation>
    <scope>NUCLEOTIDE SEQUENCE [LARGE SCALE GENOMIC DNA]</scope>
    <source>
        <strain evidence="13 14">JA131</strain>
    </source>
</reference>
<keyword evidence="7 9" id="KW-1133">Transmembrane helix</keyword>
<feature type="domain" description="AprE-like beta-barrel" evidence="12">
    <location>
        <begin position="329"/>
        <end position="418"/>
    </location>
</feature>
<evidence type="ECO:0000259" key="11">
    <source>
        <dbReference type="Pfam" id="PF25994"/>
    </source>
</evidence>
<evidence type="ECO:0000256" key="4">
    <source>
        <dbReference type="ARBA" id="ARBA00022475"/>
    </source>
</evidence>
<accession>A0A7W6RDI8</accession>
<evidence type="ECO:0000256" key="5">
    <source>
        <dbReference type="ARBA" id="ARBA00022519"/>
    </source>
</evidence>
<keyword evidence="6 9" id="KW-0812">Transmembrane</keyword>
<dbReference type="Gene3D" id="2.40.50.100">
    <property type="match status" value="1"/>
</dbReference>
<dbReference type="InterPro" id="IPR050739">
    <property type="entry name" value="MFP"/>
</dbReference>
<comment type="similarity">
    <text evidence="2 9">Belongs to the membrane fusion protein (MFP) (TC 8.A.1) family.</text>
</comment>
<name>A0A7W6RDI8_9PROT</name>